<dbReference type="EMBL" id="JAGMUX010000004">
    <property type="protein sequence ID" value="KAH7261280.1"/>
    <property type="molecule type" value="Genomic_DNA"/>
</dbReference>
<feature type="region of interest" description="Disordered" evidence="1">
    <location>
        <begin position="1"/>
        <end position="33"/>
    </location>
</feature>
<dbReference type="Proteomes" id="UP000720189">
    <property type="component" value="Unassembled WGS sequence"/>
</dbReference>
<proteinExistence type="predicted"/>
<dbReference type="RefSeq" id="XP_046053157.1">
    <property type="nucleotide sequence ID" value="XM_046198989.1"/>
</dbReference>
<organism evidence="2 3">
    <name type="scientific">Fusarium redolens</name>
    <dbReference type="NCBI Taxonomy" id="48865"/>
    <lineage>
        <taxon>Eukaryota</taxon>
        <taxon>Fungi</taxon>
        <taxon>Dikarya</taxon>
        <taxon>Ascomycota</taxon>
        <taxon>Pezizomycotina</taxon>
        <taxon>Sordariomycetes</taxon>
        <taxon>Hypocreomycetidae</taxon>
        <taxon>Hypocreales</taxon>
        <taxon>Nectriaceae</taxon>
        <taxon>Fusarium</taxon>
        <taxon>Fusarium redolens species complex</taxon>
    </lineage>
</organism>
<sequence length="207" mass="24078">MSISDTVLPSIEDPDFLTTFPSPAPSPNNLEMSHSPDIERLLETFPDIDVEKVRDIMAKQMRESSQRISKRLASRSGWFCQKQGLRNLFKDIHLNDTQEVINKDVRLYRNISQKHGAQHTLEWAEQRGNNIMIVSRLSRNMGKHRSQKRLKLWTGFHKHIRDVINERIQEIESGKGELARAFHIIQVTNTPREVAWHLIRKHPGTCT</sequence>
<reference evidence="2" key="1">
    <citation type="journal article" date="2021" name="Nat. Commun.">
        <title>Genetic determinants of endophytism in the Arabidopsis root mycobiome.</title>
        <authorList>
            <person name="Mesny F."/>
            <person name="Miyauchi S."/>
            <person name="Thiergart T."/>
            <person name="Pickel B."/>
            <person name="Atanasova L."/>
            <person name="Karlsson M."/>
            <person name="Huettel B."/>
            <person name="Barry K.W."/>
            <person name="Haridas S."/>
            <person name="Chen C."/>
            <person name="Bauer D."/>
            <person name="Andreopoulos W."/>
            <person name="Pangilinan J."/>
            <person name="LaButti K."/>
            <person name="Riley R."/>
            <person name="Lipzen A."/>
            <person name="Clum A."/>
            <person name="Drula E."/>
            <person name="Henrissat B."/>
            <person name="Kohler A."/>
            <person name="Grigoriev I.V."/>
            <person name="Martin F.M."/>
            <person name="Hacquard S."/>
        </authorList>
    </citation>
    <scope>NUCLEOTIDE SEQUENCE</scope>
    <source>
        <strain evidence="2">MPI-CAGE-AT-0023</strain>
    </source>
</reference>
<dbReference type="GeneID" id="70228943"/>
<accession>A0A9P9HPG7</accession>
<keyword evidence="3" id="KW-1185">Reference proteome</keyword>
<dbReference type="AlphaFoldDB" id="A0A9P9HPG7"/>
<protein>
    <submittedName>
        <fullName evidence="2">Uncharacterized protein</fullName>
    </submittedName>
</protein>
<evidence type="ECO:0000313" key="2">
    <source>
        <dbReference type="EMBL" id="KAH7261280.1"/>
    </source>
</evidence>
<name>A0A9P9HPG7_FUSRE</name>
<gene>
    <name evidence="2" type="ORF">BKA55DRAFT_686857</name>
</gene>
<dbReference type="OrthoDB" id="5078657at2759"/>
<evidence type="ECO:0000313" key="3">
    <source>
        <dbReference type="Proteomes" id="UP000720189"/>
    </source>
</evidence>
<evidence type="ECO:0000256" key="1">
    <source>
        <dbReference type="SAM" id="MobiDB-lite"/>
    </source>
</evidence>
<comment type="caution">
    <text evidence="2">The sequence shown here is derived from an EMBL/GenBank/DDBJ whole genome shotgun (WGS) entry which is preliminary data.</text>
</comment>